<keyword evidence="1" id="KW-1133">Transmembrane helix</keyword>
<dbReference type="RefSeq" id="WP_127904995.1">
    <property type="nucleotide sequence ID" value="NZ_RQXX01000001.1"/>
</dbReference>
<feature type="transmembrane region" description="Helical" evidence="1">
    <location>
        <begin position="51"/>
        <end position="68"/>
    </location>
</feature>
<sequence length="130" mass="13620">MLYLSSRLRGAVRIGASFLIMSEAADAVVLPEITADAMTTYGAPLHADLSTATLVLHGILVLSGLLLLLNRRPRVAAGISAAIYAGATVVAPDFGGDTARGLGLAILALCTLFLMSWTDPRGNPRRRGFL</sequence>
<gene>
    <name evidence="2" type="ORF">EKE94_02395</name>
</gene>
<evidence type="ECO:0000313" key="3">
    <source>
        <dbReference type="Proteomes" id="UP000285908"/>
    </source>
</evidence>
<keyword evidence="3" id="KW-1185">Reference proteome</keyword>
<dbReference type="EMBL" id="RQXX01000001">
    <property type="protein sequence ID" value="RVV99553.1"/>
    <property type="molecule type" value="Genomic_DNA"/>
</dbReference>
<evidence type="ECO:0000256" key="1">
    <source>
        <dbReference type="SAM" id="Phobius"/>
    </source>
</evidence>
<organism evidence="2 3">
    <name type="scientific">Mesobaculum littorinae</name>
    <dbReference type="NCBI Taxonomy" id="2486419"/>
    <lineage>
        <taxon>Bacteria</taxon>
        <taxon>Pseudomonadati</taxon>
        <taxon>Pseudomonadota</taxon>
        <taxon>Alphaproteobacteria</taxon>
        <taxon>Rhodobacterales</taxon>
        <taxon>Roseobacteraceae</taxon>
        <taxon>Mesobaculum</taxon>
    </lineage>
</organism>
<proteinExistence type="predicted"/>
<dbReference type="Proteomes" id="UP000285908">
    <property type="component" value="Unassembled WGS sequence"/>
</dbReference>
<keyword evidence="1" id="KW-0472">Membrane</keyword>
<name>A0A438AL49_9RHOB</name>
<evidence type="ECO:0000313" key="2">
    <source>
        <dbReference type="EMBL" id="RVV99553.1"/>
    </source>
</evidence>
<accession>A0A438AL49</accession>
<feature type="transmembrane region" description="Helical" evidence="1">
    <location>
        <begin position="98"/>
        <end position="117"/>
    </location>
</feature>
<protein>
    <recommendedName>
        <fullName evidence="4">DoxX family protein</fullName>
    </recommendedName>
</protein>
<dbReference type="AlphaFoldDB" id="A0A438AL49"/>
<comment type="caution">
    <text evidence="2">The sequence shown here is derived from an EMBL/GenBank/DDBJ whole genome shotgun (WGS) entry which is preliminary data.</text>
</comment>
<evidence type="ECO:0008006" key="4">
    <source>
        <dbReference type="Google" id="ProtNLM"/>
    </source>
</evidence>
<reference evidence="2 3" key="1">
    <citation type="submission" date="2018-11" db="EMBL/GenBank/DDBJ databases">
        <title>Mesobaculum littorinae gen. nov., sp. nov., isolated from Littorina scabra that represents a novel genus of the order Rhodobacteraceae.</title>
        <authorList>
            <person name="Li F."/>
        </authorList>
    </citation>
    <scope>NUCLEOTIDE SEQUENCE [LARGE SCALE GENOMIC DNA]</scope>
    <source>
        <strain evidence="2 3">M0103</strain>
    </source>
</reference>
<feature type="transmembrane region" description="Helical" evidence="1">
    <location>
        <begin position="75"/>
        <end position="92"/>
    </location>
</feature>
<keyword evidence="1" id="KW-0812">Transmembrane</keyword>